<dbReference type="EMBL" id="RJKX01000014">
    <property type="protein sequence ID" value="ROP91389.1"/>
    <property type="molecule type" value="Genomic_DNA"/>
</dbReference>
<evidence type="ECO:0000313" key="5">
    <source>
        <dbReference type="EMBL" id="ROP91389.1"/>
    </source>
</evidence>
<dbReference type="FunFam" id="3.40.630.30:FF:000064">
    <property type="entry name" value="GNAT family acetyltransferase"/>
    <property type="match status" value="1"/>
</dbReference>
<dbReference type="PROSITE" id="PS51186">
    <property type="entry name" value="GNAT"/>
    <property type="match status" value="1"/>
</dbReference>
<dbReference type="CDD" id="cd04301">
    <property type="entry name" value="NAT_SF"/>
    <property type="match status" value="1"/>
</dbReference>
<keyword evidence="3 5" id="KW-0012">Acyltransferase</keyword>
<feature type="domain" description="N-acetyltransferase" evidence="4">
    <location>
        <begin position="4"/>
        <end position="158"/>
    </location>
</feature>
<evidence type="ECO:0000256" key="2">
    <source>
        <dbReference type="ARBA" id="ARBA00022679"/>
    </source>
</evidence>
<protein>
    <submittedName>
        <fullName evidence="5">L-amino acid N-acyltransferase YncA</fullName>
    </submittedName>
</protein>
<dbReference type="Proteomes" id="UP000278222">
    <property type="component" value="Unassembled WGS sequence"/>
</dbReference>
<dbReference type="AlphaFoldDB" id="A0A3N1LKX0"/>
<dbReference type="Gene3D" id="3.40.630.30">
    <property type="match status" value="1"/>
</dbReference>
<evidence type="ECO:0000259" key="4">
    <source>
        <dbReference type="PROSITE" id="PS51186"/>
    </source>
</evidence>
<keyword evidence="2 5" id="KW-0808">Transferase</keyword>
<accession>A0A3N1LKX0</accession>
<dbReference type="RefSeq" id="WP_123691218.1">
    <property type="nucleotide sequence ID" value="NZ_AP019700.1"/>
</dbReference>
<keyword evidence="6" id="KW-1185">Reference proteome</keyword>
<dbReference type="SUPFAM" id="SSF55729">
    <property type="entry name" value="Acyl-CoA N-acyltransferases (Nat)"/>
    <property type="match status" value="1"/>
</dbReference>
<organism evidence="5 6">
    <name type="scientific">Stella humosa</name>
    <dbReference type="NCBI Taxonomy" id="94"/>
    <lineage>
        <taxon>Bacteria</taxon>
        <taxon>Pseudomonadati</taxon>
        <taxon>Pseudomonadota</taxon>
        <taxon>Alphaproteobacteria</taxon>
        <taxon>Rhodospirillales</taxon>
        <taxon>Stellaceae</taxon>
        <taxon>Stella</taxon>
    </lineage>
</organism>
<dbReference type="InterPro" id="IPR051016">
    <property type="entry name" value="Diverse_Substrate_AcTransf"/>
</dbReference>
<name>A0A3N1LKX0_9PROT</name>
<comment type="caution">
    <text evidence="5">The sequence shown here is derived from an EMBL/GenBank/DDBJ whole genome shotgun (WGS) entry which is preliminary data.</text>
</comment>
<proteinExistence type="inferred from homology"/>
<dbReference type="InterPro" id="IPR016181">
    <property type="entry name" value="Acyl_CoA_acyltransferase"/>
</dbReference>
<dbReference type="PANTHER" id="PTHR10545">
    <property type="entry name" value="DIAMINE N-ACETYLTRANSFERASE"/>
    <property type="match status" value="1"/>
</dbReference>
<reference evidence="5 6" key="1">
    <citation type="submission" date="2018-11" db="EMBL/GenBank/DDBJ databases">
        <title>Genomic Encyclopedia of Type Strains, Phase IV (KMG-IV): sequencing the most valuable type-strain genomes for metagenomic binning, comparative biology and taxonomic classification.</title>
        <authorList>
            <person name="Goeker M."/>
        </authorList>
    </citation>
    <scope>NUCLEOTIDE SEQUENCE [LARGE SCALE GENOMIC DNA]</scope>
    <source>
        <strain evidence="5 6">DSM 5900</strain>
    </source>
</reference>
<dbReference type="GO" id="GO:0008080">
    <property type="term" value="F:N-acetyltransferase activity"/>
    <property type="evidence" value="ECO:0007669"/>
    <property type="project" value="UniProtKB-ARBA"/>
</dbReference>
<comment type="similarity">
    <text evidence="1">Belongs to the acetyltransferase family.</text>
</comment>
<dbReference type="OrthoDB" id="9805924at2"/>
<sequence>MPAIAIRTATVADVPTLMRLVRALAAYENLESAVVSSEEDLRRDGFGPHPAFEARIASLDGVDVGFTLFYPGYSTFSGRRSLFLEDLFVDEAARGHGLGRRLLADLARIADERGWTAITLHVLDWNPTRAFYEHLGFRAHGQWLLYSLSGWSFDRLAAE</sequence>
<dbReference type="InterPro" id="IPR000182">
    <property type="entry name" value="GNAT_dom"/>
</dbReference>
<evidence type="ECO:0000313" key="6">
    <source>
        <dbReference type="Proteomes" id="UP000278222"/>
    </source>
</evidence>
<dbReference type="Pfam" id="PF00583">
    <property type="entry name" value="Acetyltransf_1"/>
    <property type="match status" value="1"/>
</dbReference>
<dbReference type="PANTHER" id="PTHR10545:SF29">
    <property type="entry name" value="GH14572P-RELATED"/>
    <property type="match status" value="1"/>
</dbReference>
<evidence type="ECO:0000256" key="1">
    <source>
        <dbReference type="ARBA" id="ARBA00008694"/>
    </source>
</evidence>
<gene>
    <name evidence="5" type="ORF">EDC65_3256</name>
</gene>
<evidence type="ECO:0000256" key="3">
    <source>
        <dbReference type="ARBA" id="ARBA00023315"/>
    </source>
</evidence>